<evidence type="ECO:0000313" key="1">
    <source>
        <dbReference type="EnsemblMetazoa" id="PPAI005476-PA"/>
    </source>
</evidence>
<keyword evidence="2" id="KW-1185">Reference proteome</keyword>
<reference evidence="1" key="1">
    <citation type="submission" date="2022-08" db="UniProtKB">
        <authorList>
            <consortium name="EnsemblMetazoa"/>
        </authorList>
    </citation>
    <scope>IDENTIFICATION</scope>
    <source>
        <strain evidence="1">Israel</strain>
    </source>
</reference>
<dbReference type="EnsemblMetazoa" id="PPAI005476-RA">
    <property type="protein sequence ID" value="PPAI005476-PA"/>
    <property type="gene ID" value="PPAI005476"/>
</dbReference>
<organism evidence="1 2">
    <name type="scientific">Phlebotomus papatasi</name>
    <name type="common">Sandfly</name>
    <dbReference type="NCBI Taxonomy" id="29031"/>
    <lineage>
        <taxon>Eukaryota</taxon>
        <taxon>Metazoa</taxon>
        <taxon>Ecdysozoa</taxon>
        <taxon>Arthropoda</taxon>
        <taxon>Hexapoda</taxon>
        <taxon>Insecta</taxon>
        <taxon>Pterygota</taxon>
        <taxon>Neoptera</taxon>
        <taxon>Endopterygota</taxon>
        <taxon>Diptera</taxon>
        <taxon>Nematocera</taxon>
        <taxon>Psychodoidea</taxon>
        <taxon>Psychodidae</taxon>
        <taxon>Phlebotomus</taxon>
        <taxon>Phlebotomus</taxon>
    </lineage>
</organism>
<protein>
    <submittedName>
        <fullName evidence="1">Uncharacterized protein</fullName>
    </submittedName>
</protein>
<proteinExistence type="predicted"/>
<dbReference type="Proteomes" id="UP000092462">
    <property type="component" value="Unassembled WGS sequence"/>
</dbReference>
<dbReference type="VEuPathDB" id="VectorBase:PPAI005476"/>
<sequence>MAREVACPSSEWHRVQQRANLSHDQRQPKELVVVHTDQFHVRPDDETVARTFIVMLLGDVVILDTVDVATRPRKHFIARCMEFDELCTTAHCSRSKSISISGILSQLLEFPLELPPFPPPPPPPVPPPSLDLASCFTITSLPISPLTAFTPGPPSSTPLD</sequence>
<evidence type="ECO:0000313" key="2">
    <source>
        <dbReference type="Proteomes" id="UP000092462"/>
    </source>
</evidence>
<dbReference type="AlphaFoldDB" id="A0A1B0DCD7"/>
<name>A0A1B0DCD7_PHLPP</name>
<accession>A0A1B0DCD7</accession>
<dbReference type="EMBL" id="AJVK01030801">
    <property type="status" value="NOT_ANNOTATED_CDS"/>
    <property type="molecule type" value="Genomic_DNA"/>
</dbReference>